<feature type="transmembrane region" description="Helical" evidence="1">
    <location>
        <begin position="178"/>
        <end position="196"/>
    </location>
</feature>
<dbReference type="Pfam" id="PF13193">
    <property type="entry name" value="AMP-binding_C"/>
    <property type="match status" value="1"/>
</dbReference>
<dbReference type="AlphaFoldDB" id="A0A7W8EG19"/>
<evidence type="ECO:0000313" key="4">
    <source>
        <dbReference type="Proteomes" id="UP000568380"/>
    </source>
</evidence>
<dbReference type="InterPro" id="IPR045851">
    <property type="entry name" value="AMP-bd_C_sf"/>
</dbReference>
<feature type="transmembrane region" description="Helical" evidence="1">
    <location>
        <begin position="216"/>
        <end position="237"/>
    </location>
</feature>
<evidence type="ECO:0000313" key="3">
    <source>
        <dbReference type="EMBL" id="MBB5079390.1"/>
    </source>
</evidence>
<reference evidence="3 4" key="1">
    <citation type="submission" date="2020-08" db="EMBL/GenBank/DDBJ databases">
        <title>Genomic Encyclopedia of Type Strains, Phase IV (KMG-IV): sequencing the most valuable type-strain genomes for metagenomic binning, comparative biology and taxonomic classification.</title>
        <authorList>
            <person name="Goeker M."/>
        </authorList>
    </citation>
    <scope>NUCLEOTIDE SEQUENCE [LARGE SCALE GENOMIC DNA]</scope>
    <source>
        <strain evidence="3 4">DSM 45385</strain>
    </source>
</reference>
<comment type="caution">
    <text evidence="3">The sequence shown here is derived from an EMBL/GenBank/DDBJ whole genome shotgun (WGS) entry which is preliminary data.</text>
</comment>
<keyword evidence="1" id="KW-0812">Transmembrane</keyword>
<dbReference type="SUPFAM" id="SSF56801">
    <property type="entry name" value="Acetyl-CoA synthetase-like"/>
    <property type="match status" value="1"/>
</dbReference>
<dbReference type="RefSeq" id="WP_184964963.1">
    <property type="nucleotide sequence ID" value="NZ_JACHIN010000006.1"/>
</dbReference>
<feature type="transmembrane region" description="Helical" evidence="1">
    <location>
        <begin position="111"/>
        <end position="131"/>
    </location>
</feature>
<evidence type="ECO:0000259" key="2">
    <source>
        <dbReference type="Pfam" id="PF13193"/>
    </source>
</evidence>
<proteinExistence type="predicted"/>
<keyword evidence="1" id="KW-0472">Membrane</keyword>
<dbReference type="Gene3D" id="3.30.300.30">
    <property type="match status" value="1"/>
</dbReference>
<evidence type="ECO:0000256" key="1">
    <source>
        <dbReference type="SAM" id="Phobius"/>
    </source>
</evidence>
<feature type="transmembrane region" description="Helical" evidence="1">
    <location>
        <begin position="151"/>
        <end position="171"/>
    </location>
</feature>
<dbReference type="Proteomes" id="UP000568380">
    <property type="component" value="Unassembled WGS sequence"/>
</dbReference>
<feature type="domain" description="AMP-binding enzyme C-terminal" evidence="2">
    <location>
        <begin position="8"/>
        <end position="74"/>
    </location>
</feature>
<dbReference type="EMBL" id="JACHIN010000006">
    <property type="protein sequence ID" value="MBB5079390.1"/>
    <property type="molecule type" value="Genomic_DNA"/>
</dbReference>
<keyword evidence="1" id="KW-1133">Transmembrane helix</keyword>
<protein>
    <recommendedName>
        <fullName evidence="2">AMP-binding enzyme C-terminal domain-containing protein</fullName>
    </recommendedName>
</protein>
<gene>
    <name evidence="3" type="ORF">HNR40_004876</name>
</gene>
<accession>A0A7W8EG19</accession>
<dbReference type="InterPro" id="IPR025110">
    <property type="entry name" value="AMP-bd_C"/>
</dbReference>
<organism evidence="3 4">
    <name type="scientific">Nonomuraea endophytica</name>
    <dbReference type="NCBI Taxonomy" id="714136"/>
    <lineage>
        <taxon>Bacteria</taxon>
        <taxon>Bacillati</taxon>
        <taxon>Actinomycetota</taxon>
        <taxon>Actinomycetes</taxon>
        <taxon>Streptosporangiales</taxon>
        <taxon>Streptosporangiaceae</taxon>
        <taxon>Nonomuraea</taxon>
    </lineage>
</organism>
<keyword evidence="4" id="KW-1185">Reference proteome</keyword>
<sequence>MPDRLSVIERELRAHPEVADCAVLRDGATLIAYVVARGGTRGEELASFLRERLPERQVPDLVAVVPVLPRTPEGEVEHESLPLPVRPGPRRSAGGKAGWGGDAVSMAPFRAMVAVVAGMVAFGLTDVLWPYSTDLTGVPQPWAGFFRGLYAAEYVSFGLGVMFLVFGRTFLARLGRPAWLTTLAQLAITWLLVAWWPQDNFYRLAAKTDWPRQAALVYGFNVTLMIAAAVLVLFVAAPRR</sequence>
<name>A0A7W8EG19_9ACTN</name>